<comment type="caution">
    <text evidence="2">The sequence shown here is derived from an EMBL/GenBank/DDBJ whole genome shotgun (WGS) entry which is preliminary data.</text>
</comment>
<feature type="region of interest" description="Disordered" evidence="1">
    <location>
        <begin position="1"/>
        <end position="22"/>
    </location>
</feature>
<accession>A0A7W8ERA5</accession>
<keyword evidence="3" id="KW-1185">Reference proteome</keyword>
<dbReference type="AlphaFoldDB" id="A0A7W8ERA5"/>
<dbReference type="EMBL" id="JACHIL010000007">
    <property type="protein sequence ID" value="MBB5092761.1"/>
    <property type="molecule type" value="Genomic_DNA"/>
</dbReference>
<evidence type="ECO:0000256" key="1">
    <source>
        <dbReference type="SAM" id="MobiDB-lite"/>
    </source>
</evidence>
<gene>
    <name evidence="2" type="ORF">HNQ68_003324</name>
</gene>
<name>A0A7W8ERA5_9HYPH</name>
<protein>
    <submittedName>
        <fullName evidence="2">Uncharacterized protein</fullName>
    </submittedName>
</protein>
<evidence type="ECO:0000313" key="2">
    <source>
        <dbReference type="EMBL" id="MBB5092761.1"/>
    </source>
</evidence>
<proteinExistence type="predicted"/>
<sequence length="181" mass="19898">MQTQEPFQTSLSSMGHAGSRSGEGTGLQVLCLEVERQLNRHYKRVLAFFDDAFSGRQDYPLNAEQALMLFCISLGLRDTVQLYRMVEPVTSQSVVMLASLFAQGYVTSGADETATGGADLAVLALTEKGQAVADGLYELYTFVFLETSGREVPDAARLASMHNSLRRLQKFSHMHGRPAEL</sequence>
<reference evidence="2 3" key="1">
    <citation type="submission" date="2020-08" db="EMBL/GenBank/DDBJ databases">
        <title>Genomic Encyclopedia of Type Strains, Phase IV (KMG-IV): sequencing the most valuable type-strain genomes for metagenomic binning, comparative biology and taxonomic classification.</title>
        <authorList>
            <person name="Goeker M."/>
        </authorList>
    </citation>
    <scope>NUCLEOTIDE SEQUENCE [LARGE SCALE GENOMIC DNA]</scope>
    <source>
        <strain evidence="2 3">DSM 25620</strain>
    </source>
</reference>
<dbReference type="Proteomes" id="UP000531231">
    <property type="component" value="Unassembled WGS sequence"/>
</dbReference>
<feature type="compositionally biased region" description="Polar residues" evidence="1">
    <location>
        <begin position="1"/>
        <end position="13"/>
    </location>
</feature>
<evidence type="ECO:0000313" key="3">
    <source>
        <dbReference type="Proteomes" id="UP000531231"/>
    </source>
</evidence>
<dbReference type="RefSeq" id="WP_151157951.1">
    <property type="nucleotide sequence ID" value="NZ_JACHIL010000007.1"/>
</dbReference>
<organism evidence="2 3">
    <name type="scientific">Pseudochrobactrum saccharolyticum</name>
    <dbReference type="NCBI Taxonomy" id="354352"/>
    <lineage>
        <taxon>Bacteria</taxon>
        <taxon>Pseudomonadati</taxon>
        <taxon>Pseudomonadota</taxon>
        <taxon>Alphaproteobacteria</taxon>
        <taxon>Hyphomicrobiales</taxon>
        <taxon>Brucellaceae</taxon>
        <taxon>Pseudochrobactrum</taxon>
    </lineage>
</organism>